<dbReference type="HOGENOM" id="CLU_3215151_0_0_6"/>
<accession>V5U272</accession>
<reference evidence="1 2" key="1">
    <citation type="journal article" date="2014" name="Genome Announc.">
        <title>Complete Genome Sequence of Cronobacter sakazakii Strain CMCC 45402.</title>
        <authorList>
            <person name="Zhao Z."/>
            <person name="Wang L."/>
            <person name="Wang B."/>
            <person name="Liang H."/>
            <person name="Ye Q."/>
            <person name="Zeng M."/>
        </authorList>
    </citation>
    <scope>NUCLEOTIDE SEQUENCE [LARGE SCALE GENOMIC DNA]</scope>
    <source>
        <strain evidence="2">45402</strain>
    </source>
</reference>
<organism evidence="1 2">
    <name type="scientific">Cronobacter malonaticus</name>
    <dbReference type="NCBI Taxonomy" id="413503"/>
    <lineage>
        <taxon>Bacteria</taxon>
        <taxon>Pseudomonadati</taxon>
        <taxon>Pseudomonadota</taxon>
        <taxon>Gammaproteobacteria</taxon>
        <taxon>Enterobacterales</taxon>
        <taxon>Enterobacteriaceae</taxon>
        <taxon>Cronobacter</taxon>
    </lineage>
</organism>
<dbReference type="AlphaFoldDB" id="V5U272"/>
<evidence type="ECO:0000313" key="2">
    <source>
        <dbReference type="Proteomes" id="UP000018545"/>
    </source>
</evidence>
<proteinExistence type="predicted"/>
<dbReference type="Proteomes" id="UP000018545">
    <property type="component" value="Chromosome"/>
</dbReference>
<dbReference type="EMBL" id="CP006731">
    <property type="protein sequence ID" value="AHB70919.1"/>
    <property type="molecule type" value="Genomic_DNA"/>
</dbReference>
<evidence type="ECO:0000313" key="1">
    <source>
        <dbReference type="EMBL" id="AHB70919.1"/>
    </source>
</evidence>
<dbReference type="KEGG" id="csi:P262_03573"/>
<sequence length="44" mass="4785">MFLSFAFSLWLEGGCANAYPPYENVYGSFVGQVSEAHLPFPGAI</sequence>
<protein>
    <submittedName>
        <fullName evidence="1">Uncharacterized protein</fullName>
    </submittedName>
</protein>
<name>V5U272_9ENTR</name>
<gene>
    <name evidence="1" type="ORF">P262_03573</name>
</gene>